<dbReference type="Proteomes" id="UP000600547">
    <property type="component" value="Unassembled WGS sequence"/>
</dbReference>
<reference evidence="2" key="1">
    <citation type="journal article" date="2019" name="Int. J. Syst. Evol. Microbiol.">
        <title>The Global Catalogue of Microorganisms (GCM) 10K type strain sequencing project: providing services to taxonomists for standard genome sequencing and annotation.</title>
        <authorList>
            <consortium name="The Broad Institute Genomics Platform"/>
            <consortium name="The Broad Institute Genome Sequencing Center for Infectious Disease"/>
            <person name="Wu L."/>
            <person name="Ma J."/>
        </authorList>
    </citation>
    <scope>NUCLEOTIDE SEQUENCE [LARGE SCALE GENOMIC DNA]</scope>
    <source>
        <strain evidence="2">JCM 31047</strain>
    </source>
</reference>
<comment type="caution">
    <text evidence="1">The sequence shown here is derived from an EMBL/GenBank/DDBJ whole genome shotgun (WGS) entry which is preliminary data.</text>
</comment>
<sequence>MSEPNPELLLLDFVQAVLARPRMYTIHGSFDEVVAFIHGYHTGHGHSETRWFDFLESERRADEYLDHFFLRVRQHCPDDAAAVRELHTLYTEFLQRTTG</sequence>
<keyword evidence="2" id="KW-1185">Reference proteome</keyword>
<accession>A0A8H9GS62</accession>
<dbReference type="RefSeq" id="WP_162621232.1">
    <property type="nucleotide sequence ID" value="NZ_BMQG01000010.1"/>
</dbReference>
<evidence type="ECO:0000313" key="2">
    <source>
        <dbReference type="Proteomes" id="UP000600547"/>
    </source>
</evidence>
<dbReference type="AlphaFoldDB" id="A0A8H9GS62"/>
<proteinExistence type="predicted"/>
<dbReference type="EMBL" id="BMQG01000010">
    <property type="protein sequence ID" value="GGM51419.1"/>
    <property type="molecule type" value="Genomic_DNA"/>
</dbReference>
<organism evidence="1 2">
    <name type="scientific">Deinococcus arenae</name>
    <dbReference type="NCBI Taxonomy" id="1452751"/>
    <lineage>
        <taxon>Bacteria</taxon>
        <taxon>Thermotogati</taxon>
        <taxon>Deinococcota</taxon>
        <taxon>Deinococci</taxon>
        <taxon>Deinococcales</taxon>
        <taxon>Deinococcaceae</taxon>
        <taxon>Deinococcus</taxon>
    </lineage>
</organism>
<protein>
    <submittedName>
        <fullName evidence="1">Uncharacterized protein</fullName>
    </submittedName>
</protein>
<gene>
    <name evidence="1" type="ORF">GCM10008956_29410</name>
</gene>
<name>A0A8H9GS62_9DEIO</name>
<evidence type="ECO:0000313" key="1">
    <source>
        <dbReference type="EMBL" id="GGM51419.1"/>
    </source>
</evidence>